<feature type="region of interest" description="Disordered" evidence="1">
    <location>
        <begin position="257"/>
        <end position="324"/>
    </location>
</feature>
<dbReference type="Proteomes" id="UP001174694">
    <property type="component" value="Unassembled WGS sequence"/>
</dbReference>
<feature type="compositionally biased region" description="Pro residues" evidence="1">
    <location>
        <begin position="274"/>
        <end position="294"/>
    </location>
</feature>
<organism evidence="2 3">
    <name type="scientific">Pleurostoma richardsiae</name>
    <dbReference type="NCBI Taxonomy" id="41990"/>
    <lineage>
        <taxon>Eukaryota</taxon>
        <taxon>Fungi</taxon>
        <taxon>Dikarya</taxon>
        <taxon>Ascomycota</taxon>
        <taxon>Pezizomycotina</taxon>
        <taxon>Sordariomycetes</taxon>
        <taxon>Sordariomycetidae</taxon>
        <taxon>Calosphaeriales</taxon>
        <taxon>Pleurostomataceae</taxon>
        <taxon>Pleurostoma</taxon>
    </lineage>
</organism>
<proteinExistence type="predicted"/>
<keyword evidence="3" id="KW-1185">Reference proteome</keyword>
<accession>A0AA38S709</accession>
<name>A0AA38S709_9PEZI</name>
<evidence type="ECO:0000313" key="2">
    <source>
        <dbReference type="EMBL" id="KAJ9151824.1"/>
    </source>
</evidence>
<gene>
    <name evidence="2" type="ORF">NKR23_g2771</name>
</gene>
<dbReference type="EMBL" id="JANBVO010000005">
    <property type="protein sequence ID" value="KAJ9151824.1"/>
    <property type="molecule type" value="Genomic_DNA"/>
</dbReference>
<reference evidence="2" key="1">
    <citation type="submission" date="2022-07" db="EMBL/GenBank/DDBJ databases">
        <title>Fungi with potential for degradation of polypropylene.</title>
        <authorList>
            <person name="Gostincar C."/>
        </authorList>
    </citation>
    <scope>NUCLEOTIDE SEQUENCE</scope>
    <source>
        <strain evidence="2">EXF-13308</strain>
    </source>
</reference>
<protein>
    <submittedName>
        <fullName evidence="2">RNA recognition motif-containing protein</fullName>
    </submittedName>
</protein>
<sequence length="463" mass="48926">MAVRPGEENVATLFGDVHYFYGPPTDNPPHHRFDKGSYVYLFENANEGRARIEVANQVGTDDQDAFDGFLDRTRVSYSYKHACMVSIAVGDVDGLEEWHLPTYDPRNESKYHYKLHALDIYFWTQQDALQFVNGVRRVLPPTQVDVHDEPGPPPRAEPAEVSSVVQRLENAAISDHAAAPPSVQANSQAPSFAAPPISAVSASSSSPASQPAAAFAPMAYNPAAPAAPETVIHREKTPPPEDGGLNPIHATLAYDATTPFSPGLAPSGLGPLSPGMPPPQFQPPPGAPTFPGPPQHSVASPGVAPTGFGSLGAPPTPAGQHPGLVRAATMPVHGIPSPGLGSPYGAVYPGSPGFAPSTMPQQQQFHHPHQQTPTPPVPSPGLAMPPPPPPPGGFSGYSYTNPGAVPGQGADYSIHQVAYRPTDGEMAHKYKPKTEVRGRLEEGAGKLERGVSGMLKKFEKKFG</sequence>
<feature type="compositionally biased region" description="Pro residues" evidence="1">
    <location>
        <begin position="373"/>
        <end position="392"/>
    </location>
</feature>
<dbReference type="AlphaFoldDB" id="A0AA38S709"/>
<feature type="region of interest" description="Disordered" evidence="1">
    <location>
        <begin position="343"/>
        <end position="402"/>
    </location>
</feature>
<evidence type="ECO:0000256" key="1">
    <source>
        <dbReference type="SAM" id="MobiDB-lite"/>
    </source>
</evidence>
<comment type="caution">
    <text evidence="2">The sequence shown here is derived from an EMBL/GenBank/DDBJ whole genome shotgun (WGS) entry which is preliminary data.</text>
</comment>
<evidence type="ECO:0000313" key="3">
    <source>
        <dbReference type="Proteomes" id="UP001174694"/>
    </source>
</evidence>
<feature type="compositionally biased region" description="Low complexity" evidence="1">
    <location>
        <begin position="259"/>
        <end position="273"/>
    </location>
</feature>